<dbReference type="PANTHER" id="PTHR36681">
    <property type="entry name" value="NUCLEAR GTPASE, GERMINAL CENTER-ASSOCIATED, TANDEM DUPLICATE 3"/>
    <property type="match status" value="1"/>
</dbReference>
<reference evidence="4" key="1">
    <citation type="submission" date="2017-03" db="EMBL/GenBank/DDBJ databases">
        <title>Genomes of endolithic fungi from Antarctica.</title>
        <authorList>
            <person name="Coleine C."/>
            <person name="Masonjones S."/>
            <person name="Stajich J.E."/>
        </authorList>
    </citation>
    <scope>NUCLEOTIDE SEQUENCE [LARGE SCALE GENOMIC DNA]</scope>
    <source>
        <strain evidence="4">CCFEE 5527</strain>
    </source>
</reference>
<dbReference type="InterPro" id="IPR027417">
    <property type="entry name" value="P-loop_NTPase"/>
</dbReference>
<evidence type="ECO:0000256" key="2">
    <source>
        <dbReference type="SAM" id="MobiDB-lite"/>
    </source>
</evidence>
<dbReference type="PANTHER" id="PTHR36681:SF3">
    <property type="entry name" value="NUCLEAR GTPASE, GERMINAL CENTER-ASSOCIATED, TANDEM DUPLICATE 3"/>
    <property type="match status" value="1"/>
</dbReference>
<comment type="caution">
    <text evidence="3">The sequence shown here is derived from an EMBL/GenBank/DDBJ whole genome shotgun (WGS) entry which is preliminary data.</text>
</comment>
<keyword evidence="4" id="KW-1185">Reference proteome</keyword>
<evidence type="ECO:0000256" key="1">
    <source>
        <dbReference type="SAM" id="Coils"/>
    </source>
</evidence>
<sequence length="897" mass="100965">MAAPTAVMTPNRALKRKASQSLEDDLNASALPTSIKDSQSDHVAPYNAYQESLSTVIISSNHWFEFVNVTTGIRNLVLGPLLQYKGDSHYVLETIAKAEKGFNPTVERIQVSFAGAMASGKSSSISSALHSKVAYANNASKSVTLVPTYYKQMRPHQTSAFLIEAFFLADVSIERIMSQLVKSCYIADHPAQDEGDDDDDDDDKDDTSSQDDIASMLYALLKEPAGWTSKERARDFMKSAQSRDDRTLIAKLVDWALEVKGEQLAGTSSQNESVSVECQDLKDLPKTIGRYTSDVSTLDVALWPLISHVDIYFDNPLGRMGITLLDAPGGNDMPLRANNAAPHVRSSSHMVVVTDITRASNPLFFRDIKKHKDGREDRMIVVMTKADVIDASTVVDSGEEDQRLLAALVRTKEQLQIELKSTTKQYKEGKRNGLDQSRLDLLKDRKTELKAELQKAKQAERWKHVCMRNDYAWEAMRQRLRDITKFKRDVQAIGISNTTYDVHAEGFAIEDTPLLSAEQTNIPLLRRTIYEQTVNPAMLRRAKHLFENGILGAIKEVRVFAGVRASQVLAEARQCVAVPVDSCDEHVTTCKRLILEDLKLNVLDKCDRERSSWNVEATTKCKKWRKDNNSRAFLSMMQNDGYRRAKDLDINTQLQAIHSDKVQKFFDDTSTVRSRIDALALPLEELLINMVKVLKAFAREKDLPFSDFCALVDQKKSGIKEMLREAGVRLEDSISAVKGRAVWIDADSFIGDVMRPIYVEVGEMKSTGSKKLPREYKSGGWHKWRCDEFTRKVTSDCWRKIVNSIDKALQDAVNEMYTDVLTQVKSIYQGLLDTFDSKMNGNETSDEELELHKALKANLEIADTEFKKLGPLYDAMEREFGVDANGRSTKVKDESED</sequence>
<dbReference type="Proteomes" id="UP000192596">
    <property type="component" value="Unassembled WGS sequence"/>
</dbReference>
<feature type="compositionally biased region" description="Acidic residues" evidence="2">
    <location>
        <begin position="193"/>
        <end position="208"/>
    </location>
</feature>
<dbReference type="EMBL" id="NAJO01000044">
    <property type="protein sequence ID" value="OQN98682.1"/>
    <property type="molecule type" value="Genomic_DNA"/>
</dbReference>
<dbReference type="AlphaFoldDB" id="A0A1V8SHR5"/>
<dbReference type="InParanoid" id="A0A1V8SHR5"/>
<dbReference type="Gene3D" id="3.40.50.300">
    <property type="entry name" value="P-loop containing nucleotide triphosphate hydrolases"/>
    <property type="match status" value="1"/>
</dbReference>
<evidence type="ECO:0000313" key="4">
    <source>
        <dbReference type="Proteomes" id="UP000192596"/>
    </source>
</evidence>
<evidence type="ECO:0000313" key="3">
    <source>
        <dbReference type="EMBL" id="OQN98682.1"/>
    </source>
</evidence>
<dbReference type="OrthoDB" id="3886977at2759"/>
<dbReference type="SUPFAM" id="SSF52540">
    <property type="entry name" value="P-loop containing nucleoside triphosphate hydrolases"/>
    <property type="match status" value="1"/>
</dbReference>
<accession>A0A1V8SHR5</accession>
<protein>
    <submittedName>
        <fullName evidence="3">Uncharacterized protein</fullName>
    </submittedName>
</protein>
<feature type="region of interest" description="Disordered" evidence="2">
    <location>
        <begin position="189"/>
        <end position="208"/>
    </location>
</feature>
<organism evidence="3 4">
    <name type="scientific">Cryoendolithus antarcticus</name>
    <dbReference type="NCBI Taxonomy" id="1507870"/>
    <lineage>
        <taxon>Eukaryota</taxon>
        <taxon>Fungi</taxon>
        <taxon>Dikarya</taxon>
        <taxon>Ascomycota</taxon>
        <taxon>Pezizomycotina</taxon>
        <taxon>Dothideomycetes</taxon>
        <taxon>Dothideomycetidae</taxon>
        <taxon>Cladosporiales</taxon>
        <taxon>Cladosporiaceae</taxon>
        <taxon>Cryoendolithus</taxon>
    </lineage>
</organism>
<dbReference type="STRING" id="1507870.A0A1V8SHR5"/>
<feature type="coiled-coil region" evidence="1">
    <location>
        <begin position="405"/>
        <end position="459"/>
    </location>
</feature>
<name>A0A1V8SHR5_9PEZI</name>
<proteinExistence type="predicted"/>
<keyword evidence="1" id="KW-0175">Coiled coil</keyword>
<gene>
    <name evidence="3" type="ORF">B0A48_15348</name>
</gene>